<proteinExistence type="predicted"/>
<sequence length="139" mass="15988">MELLQPYGKYILISLSAIAGITILIWILVVAIVMRNTKGIPLVINDFLKLILENKIDLAYNSTTDNFHSRISKPQFRKLIKDKKFKQYQRTSLGIPKMETGDSATIDTTLILKSGREIPLRFNVVRQNKEWKINLLEIS</sequence>
<comment type="caution">
    <text evidence="2">The sequence shown here is derived from an EMBL/GenBank/DDBJ whole genome shotgun (WGS) entry which is preliminary data.</text>
</comment>
<evidence type="ECO:0000313" key="3">
    <source>
        <dbReference type="Proteomes" id="UP000729733"/>
    </source>
</evidence>
<gene>
    <name evidence="2" type="ORF">I4641_21480</name>
</gene>
<evidence type="ECO:0008006" key="4">
    <source>
        <dbReference type="Google" id="ProtNLM"/>
    </source>
</evidence>
<organism evidence="2 3">
    <name type="scientific">Waterburya agarophytonicola KI4</name>
    <dbReference type="NCBI Taxonomy" id="2874699"/>
    <lineage>
        <taxon>Bacteria</taxon>
        <taxon>Bacillati</taxon>
        <taxon>Cyanobacteriota</taxon>
        <taxon>Cyanophyceae</taxon>
        <taxon>Pleurocapsales</taxon>
        <taxon>Hyellaceae</taxon>
        <taxon>Waterburya</taxon>
        <taxon>Waterburya agarophytonicola</taxon>
    </lineage>
</organism>
<evidence type="ECO:0000313" key="2">
    <source>
        <dbReference type="EMBL" id="MCC0179535.1"/>
    </source>
</evidence>
<keyword evidence="1" id="KW-0472">Membrane</keyword>
<feature type="transmembrane region" description="Helical" evidence="1">
    <location>
        <begin position="12"/>
        <end position="34"/>
    </location>
</feature>
<evidence type="ECO:0000256" key="1">
    <source>
        <dbReference type="SAM" id="Phobius"/>
    </source>
</evidence>
<dbReference type="RefSeq" id="WP_229642634.1">
    <property type="nucleotide sequence ID" value="NZ_JADWDC010000090.1"/>
</dbReference>
<dbReference type="AlphaFoldDB" id="A0A964BU56"/>
<keyword evidence="3" id="KW-1185">Reference proteome</keyword>
<protein>
    <recommendedName>
        <fullName evidence="4">DUF4878 domain-containing protein</fullName>
    </recommendedName>
</protein>
<dbReference type="EMBL" id="JADWDC010000090">
    <property type="protein sequence ID" value="MCC0179535.1"/>
    <property type="molecule type" value="Genomic_DNA"/>
</dbReference>
<accession>A0A964BU56</accession>
<reference evidence="2" key="1">
    <citation type="journal article" date="2021" name="Antonie Van Leeuwenhoek">
        <title>Draft genome and description of Waterburya agarophytonicola gen. nov. sp. nov. (Pleurocapsales, Cyanobacteria): a seaweed symbiont.</title>
        <authorList>
            <person name="Bonthond G."/>
            <person name="Shalygin S."/>
            <person name="Bayer T."/>
            <person name="Weinberger F."/>
        </authorList>
    </citation>
    <scope>NUCLEOTIDE SEQUENCE</scope>
    <source>
        <strain evidence="2">KI4</strain>
    </source>
</reference>
<keyword evidence="1" id="KW-1133">Transmembrane helix</keyword>
<keyword evidence="1" id="KW-0812">Transmembrane</keyword>
<name>A0A964BU56_9CYAN</name>
<dbReference type="Proteomes" id="UP000729733">
    <property type="component" value="Unassembled WGS sequence"/>
</dbReference>